<dbReference type="EMBL" id="JANKAS010000007">
    <property type="protein sequence ID" value="MCR1899233.1"/>
    <property type="molecule type" value="Genomic_DNA"/>
</dbReference>
<dbReference type="InterPro" id="IPR003439">
    <property type="entry name" value="ABC_transporter-like_ATP-bd"/>
</dbReference>
<evidence type="ECO:0000313" key="7">
    <source>
        <dbReference type="Proteomes" id="UP001205748"/>
    </source>
</evidence>
<dbReference type="RefSeq" id="WP_257531362.1">
    <property type="nucleotide sequence ID" value="NZ_JANKAS010000007.1"/>
</dbReference>
<evidence type="ECO:0000256" key="3">
    <source>
        <dbReference type="ARBA" id="ARBA00022741"/>
    </source>
</evidence>
<dbReference type="InterPro" id="IPR027417">
    <property type="entry name" value="P-loop_NTPase"/>
</dbReference>
<keyword evidence="3" id="KW-0547">Nucleotide-binding</keyword>
<dbReference type="Pfam" id="PF00005">
    <property type="entry name" value="ABC_tran"/>
    <property type="match status" value="1"/>
</dbReference>
<name>A0AAE3HHI3_9FIRM</name>
<sequence length="307" mass="34678">MSEYAIKTTKLTKRFGEQIGVDRVNMHVPQGKIYGLLGRNGAGKTTTMRMLLNLAAPTSGEISLFGEDYRKNLKGTYRRIGSMIETPGFYENLTGRENLQIFARLRGQHKKDSVQNALEIVGLDKEKKKTFGNYSLGMKQRLGIAAAIMHEPEMLILDEPINGLDPVGIQEVRKYLEMLCIEKGVTILISSHILSEIEQLADIIGVMHEGRLIEEVAMQELHQRNRQYVEFVVSDENKACLLLEQKFGLTDYSVHEKGSIRLYTNLEMRSMLNQCFVESDILVSKVNISEEKLEDYFSNLIGGGKLG</sequence>
<keyword evidence="7" id="KW-1185">Reference proteome</keyword>
<proteinExistence type="inferred from homology"/>
<keyword evidence="2" id="KW-0813">Transport</keyword>
<organism evidence="6 7">
    <name type="scientific">Irregularibacter muris</name>
    <dbReference type="NCBI Taxonomy" id="1796619"/>
    <lineage>
        <taxon>Bacteria</taxon>
        <taxon>Bacillati</taxon>
        <taxon>Bacillota</taxon>
        <taxon>Clostridia</taxon>
        <taxon>Eubacteriales</taxon>
        <taxon>Eubacteriaceae</taxon>
        <taxon>Irregularibacter</taxon>
    </lineage>
</organism>
<evidence type="ECO:0000259" key="5">
    <source>
        <dbReference type="PROSITE" id="PS50893"/>
    </source>
</evidence>
<dbReference type="InterPro" id="IPR017871">
    <property type="entry name" value="ABC_transporter-like_CS"/>
</dbReference>
<comment type="caution">
    <text evidence="6">The sequence shown here is derived from an EMBL/GenBank/DDBJ whole genome shotgun (WGS) entry which is preliminary data.</text>
</comment>
<dbReference type="Gene3D" id="3.40.50.300">
    <property type="entry name" value="P-loop containing nucleotide triphosphate hydrolases"/>
    <property type="match status" value="1"/>
</dbReference>
<dbReference type="PANTHER" id="PTHR43335:SF8">
    <property type="entry name" value="ABC TRANSPORTER, ATP-BINDING PROTEIN"/>
    <property type="match status" value="1"/>
</dbReference>
<feature type="domain" description="ABC transporter" evidence="5">
    <location>
        <begin position="6"/>
        <end position="234"/>
    </location>
</feature>
<dbReference type="InterPro" id="IPR003593">
    <property type="entry name" value="AAA+_ATPase"/>
</dbReference>
<dbReference type="SMART" id="SM00382">
    <property type="entry name" value="AAA"/>
    <property type="match status" value="1"/>
</dbReference>
<accession>A0AAE3HHI3</accession>
<comment type="similarity">
    <text evidence="1">Belongs to the ABC transporter superfamily.</text>
</comment>
<dbReference type="GO" id="GO:0016887">
    <property type="term" value="F:ATP hydrolysis activity"/>
    <property type="evidence" value="ECO:0007669"/>
    <property type="project" value="InterPro"/>
</dbReference>
<dbReference type="AlphaFoldDB" id="A0AAE3HHI3"/>
<dbReference type="Proteomes" id="UP001205748">
    <property type="component" value="Unassembled WGS sequence"/>
</dbReference>
<protein>
    <submittedName>
        <fullName evidence="6">ABC transporter ATP-binding protein</fullName>
    </submittedName>
</protein>
<evidence type="ECO:0000256" key="2">
    <source>
        <dbReference type="ARBA" id="ARBA00022448"/>
    </source>
</evidence>
<dbReference type="CDD" id="cd03268">
    <property type="entry name" value="ABC_BcrA_bacitracin_resist"/>
    <property type="match status" value="1"/>
</dbReference>
<evidence type="ECO:0000313" key="6">
    <source>
        <dbReference type="EMBL" id="MCR1899233.1"/>
    </source>
</evidence>
<dbReference type="SUPFAM" id="SSF52540">
    <property type="entry name" value="P-loop containing nucleoside triphosphate hydrolases"/>
    <property type="match status" value="1"/>
</dbReference>
<gene>
    <name evidence="6" type="ORF">NSA47_09570</name>
</gene>
<dbReference type="GO" id="GO:0005524">
    <property type="term" value="F:ATP binding"/>
    <property type="evidence" value="ECO:0007669"/>
    <property type="project" value="UniProtKB-KW"/>
</dbReference>
<keyword evidence="4 6" id="KW-0067">ATP-binding</keyword>
<dbReference type="PANTHER" id="PTHR43335">
    <property type="entry name" value="ABC TRANSPORTER, ATP-BINDING PROTEIN"/>
    <property type="match status" value="1"/>
</dbReference>
<dbReference type="PROSITE" id="PS00211">
    <property type="entry name" value="ABC_TRANSPORTER_1"/>
    <property type="match status" value="1"/>
</dbReference>
<dbReference type="PROSITE" id="PS50893">
    <property type="entry name" value="ABC_TRANSPORTER_2"/>
    <property type="match status" value="1"/>
</dbReference>
<reference evidence="6" key="1">
    <citation type="submission" date="2022-07" db="EMBL/GenBank/DDBJ databases">
        <title>Enhanced cultured diversity of the mouse gut microbiota enables custom-made synthetic communities.</title>
        <authorList>
            <person name="Afrizal A."/>
        </authorList>
    </citation>
    <scope>NUCLEOTIDE SEQUENCE</scope>
    <source>
        <strain evidence="6">DSM 28593</strain>
    </source>
</reference>
<evidence type="ECO:0000256" key="1">
    <source>
        <dbReference type="ARBA" id="ARBA00005417"/>
    </source>
</evidence>
<evidence type="ECO:0000256" key="4">
    <source>
        <dbReference type="ARBA" id="ARBA00022840"/>
    </source>
</evidence>